<feature type="region of interest" description="Disordered" evidence="1">
    <location>
        <begin position="115"/>
        <end position="137"/>
    </location>
</feature>
<reference evidence="2" key="1">
    <citation type="journal article" date="2015" name="Int. J. Syst. Evol. Microbiol.">
        <title>Rhizobium oryzicola sp. nov., potential plant-growth-promoting endophytic bacteria isolated from rice roots.</title>
        <authorList>
            <person name="Zhang X.X."/>
            <person name="Gao J.S."/>
            <person name="Cao Y.H."/>
            <person name="Sheirdil R.A."/>
            <person name="Wang X.C."/>
            <person name="Zhang L."/>
        </authorList>
    </citation>
    <scope>NUCLEOTIDE SEQUENCE</scope>
    <source>
        <strain evidence="2">05753</strain>
    </source>
</reference>
<comment type="caution">
    <text evidence="2">The sequence shown here is derived from an EMBL/GenBank/DDBJ whole genome shotgun (WGS) entry which is preliminary data.</text>
</comment>
<reference evidence="2" key="2">
    <citation type="submission" date="2023-07" db="EMBL/GenBank/DDBJ databases">
        <authorList>
            <person name="Sun H."/>
        </authorList>
    </citation>
    <scope>NUCLEOTIDE SEQUENCE</scope>
    <source>
        <strain evidence="2">05753</strain>
    </source>
</reference>
<dbReference type="EMBL" id="JAUKWQ010000002">
    <property type="protein sequence ID" value="MDO1581978.1"/>
    <property type="molecule type" value="Genomic_DNA"/>
</dbReference>
<name>A0ABT8SVR3_9HYPH</name>
<evidence type="ECO:0000256" key="1">
    <source>
        <dbReference type="SAM" id="MobiDB-lite"/>
    </source>
</evidence>
<gene>
    <name evidence="2" type="ORF">Q2T52_07710</name>
</gene>
<feature type="compositionally biased region" description="Low complexity" evidence="1">
    <location>
        <begin position="21"/>
        <end position="53"/>
    </location>
</feature>
<accession>A0ABT8SVR3</accession>
<evidence type="ECO:0000313" key="3">
    <source>
        <dbReference type="Proteomes" id="UP001169006"/>
    </source>
</evidence>
<dbReference type="Proteomes" id="UP001169006">
    <property type="component" value="Unassembled WGS sequence"/>
</dbReference>
<feature type="compositionally biased region" description="Low complexity" evidence="1">
    <location>
        <begin position="125"/>
        <end position="137"/>
    </location>
</feature>
<proteinExistence type="predicted"/>
<dbReference type="InterPro" id="IPR018759">
    <property type="entry name" value="BBP2_2"/>
</dbReference>
<feature type="compositionally biased region" description="Low complexity" evidence="1">
    <location>
        <begin position="66"/>
        <end position="78"/>
    </location>
</feature>
<keyword evidence="3" id="KW-1185">Reference proteome</keyword>
<feature type="compositionally biased region" description="Polar residues" evidence="1">
    <location>
        <begin position="79"/>
        <end position="92"/>
    </location>
</feature>
<sequence>MAGAGIAMTCSAGAQSLTNRSTTSGAASTLASPTGSTATTAGTTSGILSSSTAPSATGLATNTSGTDTTAASQTNTTNYIQNPIGSTTLRGNNLLQSTPLRRADDTDADDLNQLTQSTDESLNPAEPAIDGGDGAAAARSTDATGVRLGSFILRPSVNQSVNTERTKSAGTSSSHSYLATTVNGTLSSDWGRHALTITGEGTFDRTLSGESSSSSSQPNGRLDADLRLDLSNSTVAHITGGYAYQKEDANSPNATSDATNQASVNRFTGGASVERDFGVLRGTAAIAANRAVYGDIGLADGSRLSLADRDRTAVEGRVRLGYELSQAIIPFVELAAGRSFYDQEFDNSGYARSSYSYAARTGVQFDFSEKLRGELGLGYATVDYDDSRLQTINAFTIDGNIAWSPRRGTNVDLGLKTSVQDSTTAGLSGWTEYQLTAGLSHQLLNDLTARVTGSTTLRDFSYQSDETSWQAGFGLVWNINRYFDATANIGYEYNDNGSAASSNVWRAGVGLTLRR</sequence>
<protein>
    <submittedName>
        <fullName evidence="2">Outer membrane beta-barrel protein</fullName>
    </submittedName>
</protein>
<feature type="region of interest" description="Disordered" evidence="1">
    <location>
        <begin position="16"/>
        <end position="92"/>
    </location>
</feature>
<feature type="compositionally biased region" description="Polar residues" evidence="1">
    <location>
        <begin position="54"/>
        <end position="65"/>
    </location>
</feature>
<feature type="region of interest" description="Disordered" evidence="1">
    <location>
        <begin position="202"/>
        <end position="223"/>
    </location>
</feature>
<dbReference type="RefSeq" id="WP_302076134.1">
    <property type="nucleotide sequence ID" value="NZ_JAUKWQ010000002.1"/>
</dbReference>
<evidence type="ECO:0000313" key="2">
    <source>
        <dbReference type="EMBL" id="MDO1581978.1"/>
    </source>
</evidence>
<organism evidence="2 3">
    <name type="scientific">Rhizobium oryzicola</name>
    <dbReference type="NCBI Taxonomy" id="1232668"/>
    <lineage>
        <taxon>Bacteria</taxon>
        <taxon>Pseudomonadati</taxon>
        <taxon>Pseudomonadota</taxon>
        <taxon>Alphaproteobacteria</taxon>
        <taxon>Hyphomicrobiales</taxon>
        <taxon>Rhizobiaceae</taxon>
        <taxon>Rhizobium/Agrobacterium group</taxon>
        <taxon>Rhizobium</taxon>
    </lineage>
</organism>
<dbReference type="Pfam" id="PF10082">
    <property type="entry name" value="BBP2_2"/>
    <property type="match status" value="1"/>
</dbReference>